<organism evidence="7 8">
    <name type="scientific">Tanacetum coccineum</name>
    <dbReference type="NCBI Taxonomy" id="301880"/>
    <lineage>
        <taxon>Eukaryota</taxon>
        <taxon>Viridiplantae</taxon>
        <taxon>Streptophyta</taxon>
        <taxon>Embryophyta</taxon>
        <taxon>Tracheophyta</taxon>
        <taxon>Spermatophyta</taxon>
        <taxon>Magnoliopsida</taxon>
        <taxon>eudicotyledons</taxon>
        <taxon>Gunneridae</taxon>
        <taxon>Pentapetalae</taxon>
        <taxon>asterids</taxon>
        <taxon>campanulids</taxon>
        <taxon>Asterales</taxon>
        <taxon>Asteraceae</taxon>
        <taxon>Asteroideae</taxon>
        <taxon>Anthemideae</taxon>
        <taxon>Anthemidinae</taxon>
        <taxon>Tanacetum</taxon>
    </lineage>
</organism>
<dbReference type="InterPro" id="IPR036397">
    <property type="entry name" value="RNaseH_sf"/>
</dbReference>
<dbReference type="InterPro" id="IPR012337">
    <property type="entry name" value="RNaseH-like_sf"/>
</dbReference>
<dbReference type="InterPro" id="IPR001584">
    <property type="entry name" value="Integrase_cat-core"/>
</dbReference>
<dbReference type="Proteomes" id="UP001151760">
    <property type="component" value="Unassembled WGS sequence"/>
</dbReference>
<comment type="caution">
    <text evidence="7">The sequence shown here is derived from an EMBL/GenBank/DDBJ whole genome shotgun (WGS) entry which is preliminary data.</text>
</comment>
<keyword evidence="1" id="KW-0645">Protease</keyword>
<evidence type="ECO:0000256" key="5">
    <source>
        <dbReference type="SAM" id="MobiDB-lite"/>
    </source>
</evidence>
<dbReference type="EMBL" id="BQNB010020189">
    <property type="protein sequence ID" value="GJT93297.1"/>
    <property type="molecule type" value="Genomic_DNA"/>
</dbReference>
<keyword evidence="3" id="KW-0064">Aspartyl protease</keyword>
<sequence>MTVPSTAEEKTCKKNDVKARSLLLMALPNEHQLTFDRYVDAQSMFAAIKARFGGNEATKKTQKAMLKQQYENFNASSSEPLDSIFNRLQKLVSRLAILGVVTPPEDLNVKFLRSLPFDWDTHVVVWMNKPGFDTMGLDDLYNNFKIVEQKVKKSIGTNNDDKNLAFLTTSGASNTNIINTANSEVSTGNTKVNTASPEISTASFSDATVYAFLSTQPQGSQLVHEDLEQLHDDDLDEMDLKWNMALLSMRARKFYHRTRRKIIIDGSNNARYDKSKVECFNCHKMRHFAKECRVPRSKDNRNWNQGSSSKEVKIEDASKKEMCAIDGAGFDWSDMAEEEIQANMALMAFSDSEVTNDKSCSKSCLKNYEALKKQYDDLLVKLDDTGFKAATYKIGHKEYQMGLLRTEFKNVKQEKEGFEFKIAKFEKSAKDLDQMLASQITDKSKKGFGYNVVPSPHPLILNRPTPLDLSYSGLEEFKEPEVNEYGPRDSSLKPTTSCDKESDNSKENTDDSLKQQQKTDSKTSSVKSPLKVDKDWKEKFFCPANHVREEEPKKARENNDAPIIEDWVSDDEDEVEPIPKVEKKTVIPTATKKEFVKPEKPVRRSVRYAEMYRSQRPRGNQRNWNGQKSNQLGCNFVFNNKACFICGSFDHIQYSCPKTSHPSAHKHMAPRAVLMKTGLKSVNTARPVNTVRSVNTGRPFSTARSFNTVRPSYTAHPKSTVHCARPRTYFQNQAQSTVHRPFYKRTALTKRSYYQNVNTGRQRFNTGRQNVNTVRARGFNAVKPSACWVWRPIKPNGASLLNDKGFVDSGCSRHMTGNIAHLSDFKDFDGGYVTFGGGAYGGRITGKGTIKTDNLDFDDVYFVKELKFNLFSVSQMCDKKNYVLFTDSECLVLSPNFKLPDENQILLKIPRQDNMYSFDMKNIVPKDSLTCLVAKATSEESMLWHRRLGHINFKNINKLVKENLVRDLPLKRFENDQTCVACLKGKQHRASCKTKAFNPITKPLFMLHMDLFGPTFVSSLMHKKYCLVVTDDYSRFSWVFFLSTKDETTEILKNFIKEVENLVDKKVKIIRSDNGTEFKNKVMDDFCREKGIKREYSVARTPQQNGVAERKNRTLIEAARTMLADSKLPTTFWAEAVSTACYVQNRVLIVKPHNKTPYELFRGFKPAIGFMKPFGCHVTILNTLDKLGKFDGKSDEGFFVGYSLSSKAFRVYNTRTRKVQENLHIGFLENKPMIEGNGPKWLFDLDSLTQSMNYVPVVAGTFSNDFAGKQGVSESSTSSQQDQDCIVMPIWKDASYFGDDAPRSVADAPIQDKDRLQDENDATEKSHEDRSLEDNGTANQQVNTASTEVNTGSRVVSTAVPEVTTATPEDLVGPSHASEDTQVEFQGIELGNIPQSYAVPTTPHTRIYKDHPIEHVIGDVLSSVQTRRMKTSYSEQGFLSAIYEGKTYQDLHTCRFACFLSQEEPKKVSKALSNPAWVEAMQEELLQFKLQKVWILVDLPKGHRAIGTKWVYRNKKDERGIVIRNKARLVAQGHTQEEGIDYDEVFAPMARIEAIRIFLVYVSYMGFMVYQMDVKSAFLYGQIEEEVYVCQPLGFEDPDHPDKVYKVVKALYGLHQAPRAWYDTLANYLLCNGFQRGKIDQTLFIKRKQGHILLVQIYVDDIIFGSTKKELCDEFEKLMKDKFQMSSMGELTFFLGFQSASTPTDLEKPLVQDGDAADVDEHLYRSMIGSLMYLTASRPDIMFAVCACVRFHFTTQGKSRGKSKLKGDYDYSRALCDFKSQGQNSLFKSSYWSLAQAWISVQEGEGQVKLNFSLNALHNSMHQAVHIKE</sequence>
<dbReference type="Pfam" id="PF00665">
    <property type="entry name" value="rve"/>
    <property type="match status" value="1"/>
</dbReference>
<feature type="compositionally biased region" description="Basic and acidic residues" evidence="5">
    <location>
        <begin position="498"/>
        <end position="521"/>
    </location>
</feature>
<evidence type="ECO:0000256" key="2">
    <source>
        <dbReference type="ARBA" id="ARBA00022723"/>
    </source>
</evidence>
<dbReference type="InterPro" id="IPR057670">
    <property type="entry name" value="SH3_retrovirus"/>
</dbReference>
<dbReference type="InterPro" id="IPR054722">
    <property type="entry name" value="PolX-like_BBD"/>
</dbReference>
<dbReference type="InterPro" id="IPR001878">
    <property type="entry name" value="Znf_CCHC"/>
</dbReference>
<dbReference type="Pfam" id="PF07727">
    <property type="entry name" value="RVT_2"/>
    <property type="match status" value="1"/>
</dbReference>
<dbReference type="SUPFAM" id="SSF53098">
    <property type="entry name" value="Ribonuclease H-like"/>
    <property type="match status" value="1"/>
</dbReference>
<feature type="region of interest" description="Disordered" evidence="5">
    <location>
        <begin position="478"/>
        <end position="529"/>
    </location>
</feature>
<evidence type="ECO:0000259" key="6">
    <source>
        <dbReference type="PROSITE" id="PS50994"/>
    </source>
</evidence>
<keyword evidence="8" id="KW-1185">Reference proteome</keyword>
<dbReference type="PANTHER" id="PTHR42648">
    <property type="entry name" value="TRANSPOSASE, PUTATIVE-RELATED"/>
    <property type="match status" value="1"/>
</dbReference>
<proteinExistence type="predicted"/>
<dbReference type="InterPro" id="IPR039537">
    <property type="entry name" value="Retrotran_Ty1/copia-like"/>
</dbReference>
<evidence type="ECO:0000256" key="3">
    <source>
        <dbReference type="ARBA" id="ARBA00022750"/>
    </source>
</evidence>
<dbReference type="SUPFAM" id="SSF57756">
    <property type="entry name" value="Retrovirus zinc finger-like domains"/>
    <property type="match status" value="1"/>
</dbReference>
<dbReference type="SUPFAM" id="SSF56672">
    <property type="entry name" value="DNA/RNA polymerases"/>
    <property type="match status" value="1"/>
</dbReference>
<feature type="compositionally biased region" description="Basic and acidic residues" evidence="5">
    <location>
        <begin position="478"/>
        <end position="491"/>
    </location>
</feature>
<gene>
    <name evidence="7" type="ORF">Tco_1082142</name>
</gene>
<feature type="domain" description="Integrase catalytic" evidence="6">
    <location>
        <begin position="999"/>
        <end position="1165"/>
    </location>
</feature>
<evidence type="ECO:0000313" key="8">
    <source>
        <dbReference type="Proteomes" id="UP001151760"/>
    </source>
</evidence>
<name>A0ABQ5I173_9ASTR</name>
<evidence type="ECO:0000313" key="7">
    <source>
        <dbReference type="EMBL" id="GJT93297.1"/>
    </source>
</evidence>
<evidence type="ECO:0000256" key="1">
    <source>
        <dbReference type="ARBA" id="ARBA00022670"/>
    </source>
</evidence>
<dbReference type="InterPro" id="IPR013103">
    <property type="entry name" value="RVT_2"/>
</dbReference>
<reference evidence="7" key="2">
    <citation type="submission" date="2022-01" db="EMBL/GenBank/DDBJ databases">
        <authorList>
            <person name="Yamashiro T."/>
            <person name="Shiraishi A."/>
            <person name="Satake H."/>
            <person name="Nakayama K."/>
        </authorList>
    </citation>
    <scope>NUCLEOTIDE SEQUENCE</scope>
</reference>
<reference evidence="7" key="1">
    <citation type="journal article" date="2022" name="Int. J. Mol. Sci.">
        <title>Draft Genome of Tanacetum Coccineum: Genomic Comparison of Closely Related Tanacetum-Family Plants.</title>
        <authorList>
            <person name="Yamashiro T."/>
            <person name="Shiraishi A."/>
            <person name="Nakayama K."/>
            <person name="Satake H."/>
        </authorList>
    </citation>
    <scope>NUCLEOTIDE SEQUENCE</scope>
</reference>
<dbReference type="InterPro" id="IPR043502">
    <property type="entry name" value="DNA/RNA_pol_sf"/>
</dbReference>
<dbReference type="InterPro" id="IPR025724">
    <property type="entry name" value="GAG-pre-integrase_dom"/>
</dbReference>
<keyword evidence="4" id="KW-0378">Hydrolase</keyword>
<evidence type="ECO:0000256" key="4">
    <source>
        <dbReference type="ARBA" id="ARBA00022801"/>
    </source>
</evidence>
<dbReference type="Pfam" id="PF14223">
    <property type="entry name" value="Retrotran_gag_2"/>
    <property type="match status" value="1"/>
</dbReference>
<keyword evidence="2" id="KW-0479">Metal-binding</keyword>
<dbReference type="PANTHER" id="PTHR42648:SF32">
    <property type="entry name" value="RIBONUCLEASE H-LIKE DOMAIN, GAG-PRE-INTEGRASE DOMAIN PROTEIN-RELATED"/>
    <property type="match status" value="1"/>
</dbReference>
<dbReference type="PROSITE" id="PS50994">
    <property type="entry name" value="INTEGRASE"/>
    <property type="match status" value="1"/>
</dbReference>
<feature type="compositionally biased region" description="Basic and acidic residues" evidence="5">
    <location>
        <begin position="1310"/>
        <end position="1333"/>
    </location>
</feature>
<dbReference type="Pfam" id="PF13976">
    <property type="entry name" value="gag_pre-integrs"/>
    <property type="match status" value="1"/>
</dbReference>
<accession>A0ABQ5I173</accession>
<dbReference type="SMART" id="SM00343">
    <property type="entry name" value="ZnF_C2HC"/>
    <property type="match status" value="2"/>
</dbReference>
<dbReference type="Gene3D" id="3.30.420.10">
    <property type="entry name" value="Ribonuclease H-like superfamily/Ribonuclease H"/>
    <property type="match status" value="1"/>
</dbReference>
<feature type="region of interest" description="Disordered" evidence="5">
    <location>
        <begin position="1302"/>
        <end position="1377"/>
    </location>
</feature>
<protein>
    <submittedName>
        <fullName evidence="7">Ribonuclease H-like domain-containing protein</fullName>
    </submittedName>
</protein>
<dbReference type="InterPro" id="IPR036875">
    <property type="entry name" value="Znf_CCHC_sf"/>
</dbReference>
<dbReference type="Pfam" id="PF25597">
    <property type="entry name" value="SH3_retrovirus"/>
    <property type="match status" value="1"/>
</dbReference>
<dbReference type="Pfam" id="PF22936">
    <property type="entry name" value="Pol_BBD"/>
    <property type="match status" value="1"/>
</dbReference>
<feature type="compositionally biased region" description="Polar residues" evidence="5">
    <location>
        <begin position="1334"/>
        <end position="1356"/>
    </location>
</feature>